<evidence type="ECO:0000256" key="2">
    <source>
        <dbReference type="ARBA" id="ARBA00022801"/>
    </source>
</evidence>
<comment type="cofactor">
    <cofactor evidence="1 3">
        <name>a divalent metal cation</name>
        <dbReference type="ChEBI" id="CHEBI:60240"/>
    </cofactor>
</comment>
<dbReference type="InterPro" id="IPR003697">
    <property type="entry name" value="Maf-like"/>
</dbReference>
<feature type="site" description="Important for substrate specificity" evidence="3">
    <location>
        <position position="163"/>
    </location>
</feature>
<dbReference type="GO" id="GO:0009117">
    <property type="term" value="P:nucleotide metabolic process"/>
    <property type="evidence" value="ECO:0007669"/>
    <property type="project" value="UniProtKB-KW"/>
</dbReference>
<dbReference type="GO" id="GO:0005737">
    <property type="term" value="C:cytoplasm"/>
    <property type="evidence" value="ECO:0007669"/>
    <property type="project" value="UniProtKB-SubCell"/>
</dbReference>
<comment type="caution">
    <text evidence="3">Lacks conserved residue(s) required for the propagation of feature annotation.</text>
</comment>
<keyword evidence="3" id="KW-0546">Nucleotide metabolism</keyword>
<comment type="caution">
    <text evidence="4">The sequence shown here is derived from an EMBL/GenBank/DDBJ whole genome shotgun (WGS) entry which is preliminary data.</text>
</comment>
<dbReference type="PIRSF" id="PIRSF006305">
    <property type="entry name" value="Maf"/>
    <property type="match status" value="1"/>
</dbReference>
<dbReference type="Gene3D" id="3.90.950.10">
    <property type="match status" value="1"/>
</dbReference>
<dbReference type="PANTHER" id="PTHR43213:SF5">
    <property type="entry name" value="BIFUNCTIONAL DTTP_UTP PYROPHOSPHATASE_METHYLTRANSFERASE PROTEIN-RELATED"/>
    <property type="match status" value="1"/>
</dbReference>
<dbReference type="Pfam" id="PF02545">
    <property type="entry name" value="Maf"/>
    <property type="match status" value="1"/>
</dbReference>
<evidence type="ECO:0000313" key="4">
    <source>
        <dbReference type="EMBL" id="OMF50420.1"/>
    </source>
</evidence>
<comment type="similarity">
    <text evidence="3">Belongs to the Maf family. YhdE subfamily.</text>
</comment>
<keyword evidence="2 3" id="KW-0378">Hydrolase</keyword>
<keyword evidence="3" id="KW-0963">Cytoplasm</keyword>
<reference evidence="4 5" key="1">
    <citation type="submission" date="2016-11" db="EMBL/GenBank/DDBJ databases">
        <title>Paenibacillus species isolates.</title>
        <authorList>
            <person name="Beno S.M."/>
        </authorList>
    </citation>
    <scope>NUCLEOTIDE SEQUENCE [LARGE SCALE GENOMIC DNA]</scope>
    <source>
        <strain evidence="4 5">FSL R5-0378</strain>
    </source>
</reference>
<dbReference type="Proteomes" id="UP000187172">
    <property type="component" value="Unassembled WGS sequence"/>
</dbReference>
<dbReference type="EC" id="3.6.1.9" evidence="3"/>
<dbReference type="GO" id="GO:0036218">
    <property type="term" value="F:dTTP diphosphatase activity"/>
    <property type="evidence" value="ECO:0007669"/>
    <property type="project" value="RHEA"/>
</dbReference>
<dbReference type="HAMAP" id="MF_00528">
    <property type="entry name" value="Maf"/>
    <property type="match status" value="1"/>
</dbReference>
<dbReference type="RefSeq" id="WP_076174383.1">
    <property type="nucleotide sequence ID" value="NZ_MRTP01000011.1"/>
</dbReference>
<sequence length="200" mass="21906">MKSNHSRRIILASTSPRRQELIASLHIPFEIRPSHAEEHTPEDWTPQQVVEGLALRKAEAVHASLHDDKEDAVIVGSDTVVVLDNQVLGKPVDKQDAIRMLTSLQGRTHEVYTGVAVIDVMNGKTMVRHRVTSVTMKPLTGRQVEAYAMSGEPDDKAGAYAIQGLGSTIVERIEGCYFNVVGLPLSLLSDMLGEFGIDVL</sequence>
<dbReference type="GO" id="GO:0036221">
    <property type="term" value="F:UTP diphosphatase activity"/>
    <property type="evidence" value="ECO:0007669"/>
    <property type="project" value="RHEA"/>
</dbReference>
<evidence type="ECO:0000256" key="1">
    <source>
        <dbReference type="ARBA" id="ARBA00001968"/>
    </source>
</evidence>
<proteinExistence type="inferred from homology"/>
<evidence type="ECO:0000313" key="5">
    <source>
        <dbReference type="Proteomes" id="UP000187172"/>
    </source>
</evidence>
<gene>
    <name evidence="4" type="ORF">BK138_27865</name>
</gene>
<comment type="catalytic activity">
    <reaction evidence="3">
        <text>dTTP + H2O = dTMP + diphosphate + H(+)</text>
        <dbReference type="Rhea" id="RHEA:28534"/>
        <dbReference type="ChEBI" id="CHEBI:15377"/>
        <dbReference type="ChEBI" id="CHEBI:15378"/>
        <dbReference type="ChEBI" id="CHEBI:33019"/>
        <dbReference type="ChEBI" id="CHEBI:37568"/>
        <dbReference type="ChEBI" id="CHEBI:63528"/>
        <dbReference type="EC" id="3.6.1.9"/>
    </reaction>
</comment>
<dbReference type="InterPro" id="IPR029001">
    <property type="entry name" value="ITPase-like_fam"/>
</dbReference>
<keyword evidence="5" id="KW-1185">Reference proteome</keyword>
<protein>
    <recommendedName>
        <fullName evidence="3">dTTP/UTP pyrophosphatase</fullName>
        <shortName evidence="3">dTTPase/UTPase</shortName>
        <ecNumber evidence="3">3.6.1.9</ecNumber>
    </recommendedName>
    <alternativeName>
        <fullName evidence="3">Nucleoside triphosphate pyrophosphatase</fullName>
    </alternativeName>
    <alternativeName>
        <fullName evidence="3">Nucleotide pyrophosphatase</fullName>
        <shortName evidence="3">Nucleotide PPase</shortName>
    </alternativeName>
</protein>
<name>A0A1R1EF21_9BACL</name>
<organism evidence="4 5">
    <name type="scientific">Paenibacillus rhizosphaerae</name>
    <dbReference type="NCBI Taxonomy" id="297318"/>
    <lineage>
        <taxon>Bacteria</taxon>
        <taxon>Bacillati</taxon>
        <taxon>Bacillota</taxon>
        <taxon>Bacilli</taxon>
        <taxon>Bacillales</taxon>
        <taxon>Paenibacillaceae</taxon>
        <taxon>Paenibacillus</taxon>
    </lineage>
</organism>
<dbReference type="NCBIfam" id="TIGR00172">
    <property type="entry name" value="maf"/>
    <property type="match status" value="1"/>
</dbReference>
<comment type="function">
    <text evidence="3">Nucleoside triphosphate pyrophosphatase that hydrolyzes dTTP and UTP. May have a dual role in cell division arrest and in preventing the incorporation of modified nucleotides into cellular nucleic acids.</text>
</comment>
<feature type="active site" description="Proton acceptor" evidence="3">
    <location>
        <position position="78"/>
    </location>
</feature>
<dbReference type="EMBL" id="MRTP01000011">
    <property type="protein sequence ID" value="OMF50420.1"/>
    <property type="molecule type" value="Genomic_DNA"/>
</dbReference>
<dbReference type="PANTHER" id="PTHR43213">
    <property type="entry name" value="BIFUNCTIONAL DTTP/UTP PYROPHOSPHATASE/METHYLTRANSFERASE PROTEIN-RELATED"/>
    <property type="match status" value="1"/>
</dbReference>
<comment type="subcellular location">
    <subcellularLocation>
        <location evidence="3">Cytoplasm</location>
    </subcellularLocation>
</comment>
<dbReference type="STRING" id="297318.BK138_27865"/>
<dbReference type="SUPFAM" id="SSF52972">
    <property type="entry name" value="ITPase-like"/>
    <property type="match status" value="1"/>
</dbReference>
<feature type="site" description="Important for substrate specificity" evidence="3">
    <location>
        <position position="17"/>
    </location>
</feature>
<evidence type="ECO:0000256" key="3">
    <source>
        <dbReference type="HAMAP-Rule" id="MF_00528"/>
    </source>
</evidence>
<accession>A0A1R1EF21</accession>
<feature type="site" description="Important for substrate specificity" evidence="3">
    <location>
        <position position="79"/>
    </location>
</feature>
<dbReference type="AlphaFoldDB" id="A0A1R1EF21"/>
<comment type="catalytic activity">
    <reaction evidence="3">
        <text>UTP + H2O = UMP + diphosphate + H(+)</text>
        <dbReference type="Rhea" id="RHEA:29395"/>
        <dbReference type="ChEBI" id="CHEBI:15377"/>
        <dbReference type="ChEBI" id="CHEBI:15378"/>
        <dbReference type="ChEBI" id="CHEBI:33019"/>
        <dbReference type="ChEBI" id="CHEBI:46398"/>
        <dbReference type="ChEBI" id="CHEBI:57865"/>
        <dbReference type="EC" id="3.6.1.9"/>
    </reaction>
</comment>
<dbReference type="CDD" id="cd00555">
    <property type="entry name" value="Maf"/>
    <property type="match status" value="1"/>
</dbReference>